<keyword evidence="4" id="KW-1185">Reference proteome</keyword>
<feature type="compositionally biased region" description="Pro residues" evidence="1">
    <location>
        <begin position="268"/>
        <end position="278"/>
    </location>
</feature>
<gene>
    <name evidence="3" type="ORF">FOMPIDRAFT_1047409</name>
</gene>
<dbReference type="HOGENOM" id="CLU_034203_1_0_1"/>
<dbReference type="EMBL" id="KE504132">
    <property type="protein sequence ID" value="EPT03047.1"/>
    <property type="molecule type" value="Genomic_DNA"/>
</dbReference>
<evidence type="ECO:0000256" key="1">
    <source>
        <dbReference type="SAM" id="MobiDB-lite"/>
    </source>
</evidence>
<dbReference type="Pfam" id="PF00651">
    <property type="entry name" value="BTB"/>
    <property type="match status" value="1"/>
</dbReference>
<sequence length="533" mass="59129">MLDSTSPDSPSSRSSAEGPKIAPILFNRDDADVVLSSSDGTHFRAHRQILSIASPLFETMFSLPQPQRPTSLPGSLPVVAVEEDARTLENLLRILYPVRDPQLSINVLTDWQHISNITHAALKYDAVQAVDFMKARLTTGVDSFPLDVFCVACKHGLENVAKSAAARLAVDKPGMLTDYVPLLEDIPAGCYHRLLRALDSPTEDVVFCRREDGEQADTIVGSSSSYYRIRDPSDVDPSRHVVQTADKVYYDMSAESFSIFESSQAQTPPTPPPPPPTPEADFDSTLGDHTSTTLDGQNNLTLNLPEESKTVDLLLRVEDHDSNDPELIALGLRAAVKYEAERARRVLARHWLWHARRNPLQSYLIATAHGLKDEAISSARQLLTWGTQKLRVAYDPAMEYISAGHYYRLLQYRETCMKVACDSMQELWENAFPPAITRSCRGPTYSDACTENTQSRWVNKCFCHIQALKQPCRRDIAQDAALVGELCFQAASCRHCVKGISSTDIVAILAAYVKANEEAVLKVDTAILFKKHG</sequence>
<evidence type="ECO:0000313" key="4">
    <source>
        <dbReference type="Proteomes" id="UP000015241"/>
    </source>
</evidence>
<protein>
    <recommendedName>
        <fullName evidence="2">BTB domain-containing protein</fullName>
    </recommendedName>
</protein>
<accession>S8EDH4</accession>
<evidence type="ECO:0000259" key="2">
    <source>
        <dbReference type="PROSITE" id="PS50097"/>
    </source>
</evidence>
<name>S8EDH4_FOMSC</name>
<dbReference type="Proteomes" id="UP000015241">
    <property type="component" value="Unassembled WGS sequence"/>
</dbReference>
<evidence type="ECO:0000313" key="3">
    <source>
        <dbReference type="EMBL" id="EPT03047.1"/>
    </source>
</evidence>
<dbReference type="SMART" id="SM00225">
    <property type="entry name" value="BTB"/>
    <property type="match status" value="1"/>
</dbReference>
<dbReference type="SUPFAM" id="SSF54695">
    <property type="entry name" value="POZ domain"/>
    <property type="match status" value="1"/>
</dbReference>
<dbReference type="PROSITE" id="PS50097">
    <property type="entry name" value="BTB"/>
    <property type="match status" value="1"/>
</dbReference>
<reference evidence="3 4" key="1">
    <citation type="journal article" date="2012" name="Science">
        <title>The Paleozoic origin of enzymatic lignin decomposition reconstructed from 31 fungal genomes.</title>
        <authorList>
            <person name="Floudas D."/>
            <person name="Binder M."/>
            <person name="Riley R."/>
            <person name="Barry K."/>
            <person name="Blanchette R.A."/>
            <person name="Henrissat B."/>
            <person name="Martinez A.T."/>
            <person name="Otillar R."/>
            <person name="Spatafora J.W."/>
            <person name="Yadav J.S."/>
            <person name="Aerts A."/>
            <person name="Benoit I."/>
            <person name="Boyd A."/>
            <person name="Carlson A."/>
            <person name="Copeland A."/>
            <person name="Coutinho P.M."/>
            <person name="de Vries R.P."/>
            <person name="Ferreira P."/>
            <person name="Findley K."/>
            <person name="Foster B."/>
            <person name="Gaskell J."/>
            <person name="Glotzer D."/>
            <person name="Gorecki P."/>
            <person name="Heitman J."/>
            <person name="Hesse C."/>
            <person name="Hori C."/>
            <person name="Igarashi K."/>
            <person name="Jurgens J.A."/>
            <person name="Kallen N."/>
            <person name="Kersten P."/>
            <person name="Kohler A."/>
            <person name="Kuees U."/>
            <person name="Kumar T.K.A."/>
            <person name="Kuo A."/>
            <person name="LaButti K."/>
            <person name="Larrondo L.F."/>
            <person name="Lindquist E."/>
            <person name="Ling A."/>
            <person name="Lombard V."/>
            <person name="Lucas S."/>
            <person name="Lundell T."/>
            <person name="Martin R."/>
            <person name="McLaughlin D.J."/>
            <person name="Morgenstern I."/>
            <person name="Morin E."/>
            <person name="Murat C."/>
            <person name="Nagy L.G."/>
            <person name="Nolan M."/>
            <person name="Ohm R.A."/>
            <person name="Patyshakuliyeva A."/>
            <person name="Rokas A."/>
            <person name="Ruiz-Duenas F.J."/>
            <person name="Sabat G."/>
            <person name="Salamov A."/>
            <person name="Samejima M."/>
            <person name="Schmutz J."/>
            <person name="Slot J.C."/>
            <person name="St John F."/>
            <person name="Stenlid J."/>
            <person name="Sun H."/>
            <person name="Sun S."/>
            <person name="Syed K."/>
            <person name="Tsang A."/>
            <person name="Wiebenga A."/>
            <person name="Young D."/>
            <person name="Pisabarro A."/>
            <person name="Eastwood D.C."/>
            <person name="Martin F."/>
            <person name="Cullen D."/>
            <person name="Grigoriev I.V."/>
            <person name="Hibbett D.S."/>
        </authorList>
    </citation>
    <scope>NUCLEOTIDE SEQUENCE</scope>
    <source>
        <strain evidence="4">FP-58527</strain>
    </source>
</reference>
<feature type="domain" description="BTB" evidence="2">
    <location>
        <begin position="31"/>
        <end position="96"/>
    </location>
</feature>
<dbReference type="STRING" id="743788.S8EDH4"/>
<feature type="region of interest" description="Disordered" evidence="1">
    <location>
        <begin position="1"/>
        <end position="21"/>
    </location>
</feature>
<proteinExistence type="predicted"/>
<dbReference type="InterPro" id="IPR000210">
    <property type="entry name" value="BTB/POZ_dom"/>
</dbReference>
<dbReference type="AlphaFoldDB" id="S8EDH4"/>
<organism evidence="3 4">
    <name type="scientific">Fomitopsis schrenkii</name>
    <name type="common">Brown rot fungus</name>
    <dbReference type="NCBI Taxonomy" id="2126942"/>
    <lineage>
        <taxon>Eukaryota</taxon>
        <taxon>Fungi</taxon>
        <taxon>Dikarya</taxon>
        <taxon>Basidiomycota</taxon>
        <taxon>Agaricomycotina</taxon>
        <taxon>Agaricomycetes</taxon>
        <taxon>Polyporales</taxon>
        <taxon>Fomitopsis</taxon>
    </lineage>
</organism>
<dbReference type="Gene3D" id="3.30.710.10">
    <property type="entry name" value="Potassium Channel Kv1.1, Chain A"/>
    <property type="match status" value="1"/>
</dbReference>
<feature type="compositionally biased region" description="Low complexity" evidence="1">
    <location>
        <begin position="1"/>
        <end position="15"/>
    </location>
</feature>
<dbReference type="InterPro" id="IPR011333">
    <property type="entry name" value="SKP1/BTB/POZ_sf"/>
</dbReference>
<feature type="region of interest" description="Disordered" evidence="1">
    <location>
        <begin position="260"/>
        <end position="289"/>
    </location>
</feature>
<dbReference type="OrthoDB" id="3164835at2759"/>
<dbReference type="InParanoid" id="S8EDH4"/>